<accession>A0ABX0PSE1</accession>
<evidence type="ECO:0000313" key="1">
    <source>
        <dbReference type="EMBL" id="NIC06018.1"/>
    </source>
</evidence>
<dbReference type="RefSeq" id="WP_167114455.1">
    <property type="nucleotide sequence ID" value="NZ_JAAQTO010000028.1"/>
</dbReference>
<reference evidence="1 2" key="1">
    <citation type="submission" date="2020-03" db="EMBL/GenBank/DDBJ databases">
        <title>Identification of Halomonas strains.</title>
        <authorList>
            <person name="Xiao Z."/>
            <person name="Dong F."/>
            <person name="Wang Z."/>
            <person name="Zhao J.-Y."/>
        </authorList>
    </citation>
    <scope>NUCLEOTIDE SEQUENCE [LARGE SCALE GENOMIC DNA]</scope>
    <source>
        <strain evidence="1 2">DX6</strain>
    </source>
</reference>
<gene>
    <name evidence="1" type="ORF">HBJ55_11315</name>
</gene>
<dbReference type="Proteomes" id="UP001318321">
    <property type="component" value="Unassembled WGS sequence"/>
</dbReference>
<proteinExistence type="predicted"/>
<comment type="caution">
    <text evidence="1">The sequence shown here is derived from an EMBL/GenBank/DDBJ whole genome shotgun (WGS) entry which is preliminary data.</text>
</comment>
<evidence type="ECO:0000313" key="2">
    <source>
        <dbReference type="Proteomes" id="UP001318321"/>
    </source>
</evidence>
<keyword evidence="2" id="KW-1185">Reference proteome</keyword>
<name>A0ABX0PSE1_9GAMM</name>
<organism evidence="1 2">
    <name type="scientific">Billgrantia bachuensis</name>
    <dbReference type="NCBI Taxonomy" id="2717286"/>
    <lineage>
        <taxon>Bacteria</taxon>
        <taxon>Pseudomonadati</taxon>
        <taxon>Pseudomonadota</taxon>
        <taxon>Gammaproteobacteria</taxon>
        <taxon>Oceanospirillales</taxon>
        <taxon>Halomonadaceae</taxon>
        <taxon>Billgrantia</taxon>
    </lineage>
</organism>
<sequence length="163" mass="18967">MDKTQSLLLLPYEQLTLANAHETAELQRYRRLTLSFLPQAPQTSRLMATLGLQCEKRLDMLRQAARGLELEACIREMPVCAPSFAWDQRHFFVVDDFMGDQVIEQAVRAAVESKNFFDWLLNTNATPKLHQPLVNFVKEKEGECRVLLEFWEQRRVAVMNQRA</sequence>
<protein>
    <submittedName>
        <fullName evidence="1">Uncharacterized protein</fullName>
    </submittedName>
</protein>
<dbReference type="EMBL" id="JAAQTO010000028">
    <property type="protein sequence ID" value="NIC06018.1"/>
    <property type="molecule type" value="Genomic_DNA"/>
</dbReference>